<gene>
    <name evidence="1" type="ORF">HDA32_000113</name>
</gene>
<proteinExistence type="predicted"/>
<evidence type="ECO:0000313" key="2">
    <source>
        <dbReference type="Proteomes" id="UP000589036"/>
    </source>
</evidence>
<dbReference type="EMBL" id="JACCCC010000001">
    <property type="protein sequence ID" value="NYE44993.1"/>
    <property type="molecule type" value="Genomic_DNA"/>
</dbReference>
<comment type="caution">
    <text evidence="1">The sequence shown here is derived from an EMBL/GenBank/DDBJ whole genome shotgun (WGS) entry which is preliminary data.</text>
</comment>
<keyword evidence="2" id="KW-1185">Reference proteome</keyword>
<sequence length="39" mass="4319">MTIRVLLAEEARTHAHLVRDLGKRFIGSQHGQQHGAARG</sequence>
<dbReference type="AlphaFoldDB" id="A0A852TQP3"/>
<name>A0A852TQP3_9ACTN</name>
<organism evidence="1 2">
    <name type="scientific">Spinactinospora alkalitolerans</name>
    <dbReference type="NCBI Taxonomy" id="687207"/>
    <lineage>
        <taxon>Bacteria</taxon>
        <taxon>Bacillati</taxon>
        <taxon>Actinomycetota</taxon>
        <taxon>Actinomycetes</taxon>
        <taxon>Streptosporangiales</taxon>
        <taxon>Nocardiopsidaceae</taxon>
        <taxon>Spinactinospora</taxon>
    </lineage>
</organism>
<reference evidence="1 2" key="1">
    <citation type="submission" date="2020-07" db="EMBL/GenBank/DDBJ databases">
        <title>Sequencing the genomes of 1000 actinobacteria strains.</title>
        <authorList>
            <person name="Klenk H.-P."/>
        </authorList>
    </citation>
    <scope>NUCLEOTIDE SEQUENCE [LARGE SCALE GENOMIC DNA]</scope>
    <source>
        <strain evidence="1 2">CXB654</strain>
    </source>
</reference>
<evidence type="ECO:0000313" key="1">
    <source>
        <dbReference type="EMBL" id="NYE44993.1"/>
    </source>
</evidence>
<protein>
    <submittedName>
        <fullName evidence="1">Uncharacterized protein</fullName>
    </submittedName>
</protein>
<dbReference type="Proteomes" id="UP000589036">
    <property type="component" value="Unassembled WGS sequence"/>
</dbReference>
<accession>A0A852TQP3</accession>